<dbReference type="RefSeq" id="WP_072992136.1">
    <property type="nucleotide sequence ID" value="NZ_FQYU01000002.1"/>
</dbReference>
<dbReference type="EMBL" id="FQYU01000002">
    <property type="protein sequence ID" value="SHJ08473.1"/>
    <property type="molecule type" value="Genomic_DNA"/>
</dbReference>
<name>A0A1M6GF35_9FLAO</name>
<evidence type="ECO:0000313" key="1">
    <source>
        <dbReference type="EMBL" id="SHJ08473.1"/>
    </source>
</evidence>
<dbReference type="OrthoDB" id="1441759at2"/>
<reference evidence="2" key="1">
    <citation type="submission" date="2016-11" db="EMBL/GenBank/DDBJ databases">
        <authorList>
            <person name="Varghese N."/>
            <person name="Submissions S."/>
        </authorList>
    </citation>
    <scope>NUCLEOTIDE SEQUENCE [LARGE SCALE GENOMIC DNA]</scope>
    <source>
        <strain evidence="2">DSM 19858</strain>
    </source>
</reference>
<proteinExistence type="predicted"/>
<dbReference type="Proteomes" id="UP000184543">
    <property type="component" value="Unassembled WGS sequence"/>
</dbReference>
<sequence>MELIEKISCKEPGTHCVLVKDSWQVVKLNSSEANNIDNLRSLYINKNGGLAISLLLGRALLIVDDGKGASTSLKMVRMVRGTSYYLTENVAYHIVMEEGSELFGVGSPDVSAIEMDAKTLDGKEIERIKKKVNKELKN</sequence>
<gene>
    <name evidence="1" type="ORF">SAMN04488513_102793</name>
</gene>
<organism evidence="1 2">
    <name type="scientific">Pseudozobellia thermophila</name>
    <dbReference type="NCBI Taxonomy" id="192903"/>
    <lineage>
        <taxon>Bacteria</taxon>
        <taxon>Pseudomonadati</taxon>
        <taxon>Bacteroidota</taxon>
        <taxon>Flavobacteriia</taxon>
        <taxon>Flavobacteriales</taxon>
        <taxon>Flavobacteriaceae</taxon>
        <taxon>Pseudozobellia</taxon>
    </lineage>
</organism>
<dbReference type="STRING" id="192903.SAMN04488513_102793"/>
<keyword evidence="2" id="KW-1185">Reference proteome</keyword>
<accession>A0A1M6GF35</accession>
<dbReference type="AlphaFoldDB" id="A0A1M6GF35"/>
<protein>
    <submittedName>
        <fullName evidence="1">Uncharacterized protein</fullName>
    </submittedName>
</protein>
<dbReference type="InterPro" id="IPR014710">
    <property type="entry name" value="RmlC-like_jellyroll"/>
</dbReference>
<dbReference type="Gene3D" id="2.60.120.10">
    <property type="entry name" value="Jelly Rolls"/>
    <property type="match status" value="1"/>
</dbReference>
<evidence type="ECO:0000313" key="2">
    <source>
        <dbReference type="Proteomes" id="UP000184543"/>
    </source>
</evidence>